<dbReference type="SUPFAM" id="SSF57783">
    <property type="entry name" value="Zinc beta-ribbon"/>
    <property type="match status" value="1"/>
</dbReference>
<protein>
    <submittedName>
        <fullName evidence="10">DNA primase (Bacterial type)</fullName>
    </submittedName>
</protein>
<evidence type="ECO:0000313" key="11">
    <source>
        <dbReference type="Proteomes" id="UP000054859"/>
    </source>
</evidence>
<dbReference type="InterPro" id="IPR027032">
    <property type="entry name" value="Twinkle-like"/>
</dbReference>
<dbReference type="CDD" id="cd01029">
    <property type="entry name" value="TOPRIM_primases"/>
    <property type="match status" value="1"/>
</dbReference>
<dbReference type="InterPro" id="IPR036977">
    <property type="entry name" value="DNA_primase_Znf_CHC2"/>
</dbReference>
<feature type="domain" description="SF4 helicase" evidence="8">
    <location>
        <begin position="331"/>
        <end position="596"/>
    </location>
</feature>
<dbReference type="PANTHER" id="PTHR12873">
    <property type="entry name" value="T7-LIKE MITOCHONDRIAL DNA HELICASE"/>
    <property type="match status" value="1"/>
</dbReference>
<evidence type="ECO:0000256" key="4">
    <source>
        <dbReference type="ARBA" id="ARBA00022695"/>
    </source>
</evidence>
<sequence>MAMAKEISQQLAQRAEEIASYLLPNGKKSGAEWLVGSIHGESGESLRVRLKGEKTGIWSDFAEGSKGDLLDLWALTRNLTLSNAIKEVSRYLGIPSPQKFEGHKNSGFAKPKLNNIGELTLSSSVMSYLVNERKLTAETLRTYKIGERNGDVIFPYWRSGELILVKYLKLLRVNNKKKISVEPDCEPCLFGWNQIPTNARKVIICEGEIDAMSLYQYGLPALSVPFGGGGGDKQRWIEYEFDRLAIFDQIYLCLDNDDEGHKATVELINRLGRHRCHIVTLPYKDANECLQSNISREVIHQCFDEAKTLDPEELKSAREFVHQVIDEFYPSPGVHIGYDAPWEKTNGKILFRPDELSVWTGINGHGKSQFLGQVILHMMKQGARVCIASLEMKPKRLLMRLTRQASALAEPSIEYIHAIHEWFGDKLWLFDLVGTAKSKRLLEVFQYARQRYGIDVFVIDSLMKLDIVEDDYKLQKAIIEQLCDFKNQHNCQIHLVVHPRKTEDESKAPGKLDIKGTGAITDLADNCFSIWRNKKKEELIQKHLTGSKLDYDEQNIVKASDCKWLCNKQRNGDWEGTIGFWFDPASLQYLSHPDCKPSRIVEYSKIITNSIKVL</sequence>
<dbReference type="Gene3D" id="3.40.1360.10">
    <property type="match status" value="1"/>
</dbReference>
<evidence type="ECO:0000256" key="3">
    <source>
        <dbReference type="ARBA" id="ARBA00022679"/>
    </source>
</evidence>
<evidence type="ECO:0000256" key="6">
    <source>
        <dbReference type="ARBA" id="ARBA00023163"/>
    </source>
</evidence>
<keyword evidence="5" id="KW-0235">DNA replication</keyword>
<accession>A0A0W0R2S3</accession>
<dbReference type="PATRIC" id="fig|45056.6.peg.10"/>
<evidence type="ECO:0000256" key="1">
    <source>
        <dbReference type="ARBA" id="ARBA00022478"/>
    </source>
</evidence>
<evidence type="ECO:0000259" key="8">
    <source>
        <dbReference type="PROSITE" id="PS51199"/>
    </source>
</evidence>
<dbReference type="InterPro" id="IPR007694">
    <property type="entry name" value="DNA_helicase_DnaB-like_C"/>
</dbReference>
<keyword evidence="4" id="KW-0548">Nucleotidyltransferase</keyword>
<dbReference type="GO" id="GO:0016779">
    <property type="term" value="F:nucleotidyltransferase activity"/>
    <property type="evidence" value="ECO:0007669"/>
    <property type="project" value="UniProtKB-KW"/>
</dbReference>
<dbReference type="OrthoDB" id="9763644at2"/>
<dbReference type="RefSeq" id="WP_058461124.1">
    <property type="nucleotide sequence ID" value="NZ_LNKA01000001.1"/>
</dbReference>
<evidence type="ECO:0000256" key="2">
    <source>
        <dbReference type="ARBA" id="ARBA00022515"/>
    </source>
</evidence>
<dbReference type="Pfam" id="PF13155">
    <property type="entry name" value="Toprim_2"/>
    <property type="match status" value="1"/>
</dbReference>
<dbReference type="EMBL" id="LR134418">
    <property type="protein sequence ID" value="VEH84826.1"/>
    <property type="molecule type" value="Genomic_DNA"/>
</dbReference>
<evidence type="ECO:0000313" key="10">
    <source>
        <dbReference type="EMBL" id="VEH84826.1"/>
    </source>
</evidence>
<dbReference type="STRING" id="45056.Lade_0010"/>
<reference evidence="10 12" key="2">
    <citation type="submission" date="2018-12" db="EMBL/GenBank/DDBJ databases">
        <authorList>
            <consortium name="Pathogen Informatics"/>
        </authorList>
    </citation>
    <scope>NUCLEOTIDE SEQUENCE [LARGE SCALE GENOMIC DNA]</scope>
    <source>
        <strain evidence="10 12">NCTC12735</strain>
        <plasmid evidence="12">9</plasmid>
    </source>
</reference>
<dbReference type="GO" id="GO:1990077">
    <property type="term" value="C:primosome complex"/>
    <property type="evidence" value="ECO:0007669"/>
    <property type="project" value="UniProtKB-KW"/>
</dbReference>
<evidence type="ECO:0000256" key="5">
    <source>
        <dbReference type="ARBA" id="ARBA00022705"/>
    </source>
</evidence>
<dbReference type="EMBL" id="LNKA01000001">
    <property type="protein sequence ID" value="KTC65352.1"/>
    <property type="molecule type" value="Genomic_DNA"/>
</dbReference>
<dbReference type="AlphaFoldDB" id="A0A0W0R2S3"/>
<dbReference type="GO" id="GO:0008270">
    <property type="term" value="F:zinc ion binding"/>
    <property type="evidence" value="ECO:0007669"/>
    <property type="project" value="InterPro"/>
</dbReference>
<dbReference type="GO" id="GO:0000428">
    <property type="term" value="C:DNA-directed RNA polymerase complex"/>
    <property type="evidence" value="ECO:0007669"/>
    <property type="project" value="UniProtKB-KW"/>
</dbReference>
<dbReference type="InterPro" id="IPR027417">
    <property type="entry name" value="P-loop_NTPase"/>
</dbReference>
<name>A0A0W0R2S3_9GAMM</name>
<keyword evidence="11" id="KW-1185">Reference proteome</keyword>
<proteinExistence type="predicted"/>
<dbReference type="KEGG" id="ladl:NCTC12735_00446"/>
<geneLocation type="plasmid" evidence="10 12">
    <name>9</name>
</geneLocation>
<evidence type="ECO:0000313" key="12">
    <source>
        <dbReference type="Proteomes" id="UP000281170"/>
    </source>
</evidence>
<organism evidence="9 11">
    <name type="scientific">Legionella adelaidensis</name>
    <dbReference type="NCBI Taxonomy" id="45056"/>
    <lineage>
        <taxon>Bacteria</taxon>
        <taxon>Pseudomonadati</taxon>
        <taxon>Pseudomonadota</taxon>
        <taxon>Gammaproteobacteria</taxon>
        <taxon>Legionellales</taxon>
        <taxon>Legionellaceae</taxon>
        <taxon>Legionella</taxon>
    </lineage>
</organism>
<dbReference type="Proteomes" id="UP000281170">
    <property type="component" value="Plasmid 9"/>
</dbReference>
<dbReference type="InterPro" id="IPR034154">
    <property type="entry name" value="TOPRIM_DnaG/twinkle"/>
</dbReference>
<evidence type="ECO:0000259" key="7">
    <source>
        <dbReference type="PROSITE" id="PS50880"/>
    </source>
</evidence>
<keyword evidence="2" id="KW-0639">Primosome</keyword>
<dbReference type="Gene3D" id="3.40.50.300">
    <property type="entry name" value="P-loop containing nucleotide triphosphate hydrolases"/>
    <property type="match status" value="1"/>
</dbReference>
<dbReference type="Proteomes" id="UP000054859">
    <property type="component" value="Unassembled WGS sequence"/>
</dbReference>
<evidence type="ECO:0000313" key="9">
    <source>
        <dbReference type="EMBL" id="KTC65352.1"/>
    </source>
</evidence>
<dbReference type="GO" id="GO:0003697">
    <property type="term" value="F:single-stranded DNA binding"/>
    <property type="evidence" value="ECO:0007669"/>
    <property type="project" value="InterPro"/>
</dbReference>
<keyword evidence="1" id="KW-0240">DNA-directed RNA polymerase</keyword>
<feature type="domain" description="Toprim" evidence="7">
    <location>
        <begin position="200"/>
        <end position="286"/>
    </location>
</feature>
<dbReference type="SUPFAM" id="SSF56731">
    <property type="entry name" value="DNA primase core"/>
    <property type="match status" value="1"/>
</dbReference>
<gene>
    <name evidence="9" type="ORF">Lade_0010</name>
    <name evidence="10" type="ORF">NCTC12735_00446</name>
</gene>
<dbReference type="Pfam" id="PF13481">
    <property type="entry name" value="AAA_25"/>
    <property type="match status" value="1"/>
</dbReference>
<keyword evidence="10" id="KW-0614">Plasmid</keyword>
<dbReference type="PROSITE" id="PS51199">
    <property type="entry name" value="SF4_HELICASE"/>
    <property type="match status" value="1"/>
</dbReference>
<dbReference type="SUPFAM" id="SSF52540">
    <property type="entry name" value="P-loop containing nucleoside triphosphate hydrolases"/>
    <property type="match status" value="1"/>
</dbReference>
<dbReference type="PANTHER" id="PTHR12873:SF0">
    <property type="entry name" value="TWINKLE MTDNA HELICASE"/>
    <property type="match status" value="1"/>
</dbReference>
<dbReference type="GO" id="GO:0043139">
    <property type="term" value="F:5'-3' DNA helicase activity"/>
    <property type="evidence" value="ECO:0007669"/>
    <property type="project" value="InterPro"/>
</dbReference>
<reference evidence="9 11" key="1">
    <citation type="submission" date="2015-11" db="EMBL/GenBank/DDBJ databases">
        <title>Identification of large and diverse effector repertoires of 38 Legionella species.</title>
        <authorList>
            <person name="Burstein D."/>
            <person name="Amaro F."/>
            <person name="Zusman T."/>
            <person name="Lifshitz Z."/>
            <person name="Cohen O."/>
            <person name="Gilbert J.A."/>
            <person name="Pupko T."/>
            <person name="Shuman H.A."/>
            <person name="Segal G."/>
        </authorList>
    </citation>
    <scope>NUCLEOTIDE SEQUENCE [LARGE SCALE GENOMIC DNA]</scope>
    <source>
        <strain evidence="9 11">1762-AUS-E</strain>
    </source>
</reference>
<dbReference type="SMART" id="SM00493">
    <property type="entry name" value="TOPRIM"/>
    <property type="match status" value="1"/>
</dbReference>
<dbReference type="Gene3D" id="3.90.580.10">
    <property type="entry name" value="Zinc finger, CHC2-type domain"/>
    <property type="match status" value="1"/>
</dbReference>
<keyword evidence="3" id="KW-0808">Transferase</keyword>
<dbReference type="InterPro" id="IPR006171">
    <property type="entry name" value="TOPRIM_dom"/>
</dbReference>
<dbReference type="GO" id="GO:0005524">
    <property type="term" value="F:ATP binding"/>
    <property type="evidence" value="ECO:0007669"/>
    <property type="project" value="InterPro"/>
</dbReference>
<dbReference type="GO" id="GO:0006269">
    <property type="term" value="P:DNA replication, synthesis of primer"/>
    <property type="evidence" value="ECO:0007669"/>
    <property type="project" value="UniProtKB-KW"/>
</dbReference>
<keyword evidence="6" id="KW-0804">Transcription</keyword>
<dbReference type="PROSITE" id="PS50880">
    <property type="entry name" value="TOPRIM"/>
    <property type="match status" value="1"/>
</dbReference>